<keyword evidence="1" id="KW-0812">Transmembrane</keyword>
<gene>
    <name evidence="3" type="ORF">GO495_15730</name>
</gene>
<keyword evidence="4" id="KW-1185">Reference proteome</keyword>
<protein>
    <submittedName>
        <fullName evidence="3">PAS domain S-box protein</fullName>
    </submittedName>
</protein>
<dbReference type="SMART" id="SM00091">
    <property type="entry name" value="PAS"/>
    <property type="match status" value="1"/>
</dbReference>
<dbReference type="InterPro" id="IPR000014">
    <property type="entry name" value="PAS"/>
</dbReference>
<dbReference type="CDD" id="cd00130">
    <property type="entry name" value="PAS"/>
    <property type="match status" value="1"/>
</dbReference>
<dbReference type="InterPro" id="IPR035965">
    <property type="entry name" value="PAS-like_dom_sf"/>
</dbReference>
<reference evidence="3 4" key="1">
    <citation type="submission" date="2019-12" db="EMBL/GenBank/DDBJ databases">
        <title>The draft genomic sequence of strain Chitinophaga oryziterrae JCM 16595.</title>
        <authorList>
            <person name="Zhang X."/>
        </authorList>
    </citation>
    <scope>NUCLEOTIDE SEQUENCE [LARGE SCALE GENOMIC DNA]</scope>
    <source>
        <strain evidence="3 4">JCM 16595</strain>
    </source>
</reference>
<comment type="caution">
    <text evidence="3">The sequence shown here is derived from an EMBL/GenBank/DDBJ whole genome shotgun (WGS) entry which is preliminary data.</text>
</comment>
<feature type="transmembrane region" description="Helical" evidence="1">
    <location>
        <begin position="109"/>
        <end position="126"/>
    </location>
</feature>
<dbReference type="Pfam" id="PF08448">
    <property type="entry name" value="PAS_4"/>
    <property type="match status" value="1"/>
</dbReference>
<evidence type="ECO:0000259" key="2">
    <source>
        <dbReference type="PROSITE" id="PS50113"/>
    </source>
</evidence>
<evidence type="ECO:0000313" key="3">
    <source>
        <dbReference type="EMBL" id="MVT42042.1"/>
    </source>
</evidence>
<feature type="transmembrane region" description="Helical" evidence="1">
    <location>
        <begin position="85"/>
        <end position="103"/>
    </location>
</feature>
<feature type="transmembrane region" description="Helical" evidence="1">
    <location>
        <begin position="133"/>
        <end position="152"/>
    </location>
</feature>
<dbReference type="SUPFAM" id="SSF55785">
    <property type="entry name" value="PYP-like sensor domain (PAS domain)"/>
    <property type="match status" value="1"/>
</dbReference>
<accession>A0A6N8JD53</accession>
<dbReference type="Proteomes" id="UP000468388">
    <property type="component" value="Unassembled WGS sequence"/>
</dbReference>
<dbReference type="SUPFAM" id="SSF47384">
    <property type="entry name" value="Homodimeric domain of signal transducing histidine kinase"/>
    <property type="match status" value="1"/>
</dbReference>
<dbReference type="Gene3D" id="3.30.450.20">
    <property type="entry name" value="PAS domain"/>
    <property type="match status" value="1"/>
</dbReference>
<keyword evidence="1" id="KW-0472">Membrane</keyword>
<dbReference type="Gene3D" id="1.10.287.130">
    <property type="match status" value="1"/>
</dbReference>
<dbReference type="InterPro" id="IPR036097">
    <property type="entry name" value="HisK_dim/P_sf"/>
</dbReference>
<sequence length="401" mass="46178">MGQIQAQKTKVISYLKHLLNPRGDYSIEKYIFQIISIMTIAILFIFMLVDTLADLPTPPYLLEIILILQFIFLFLSQVRRIYSYIINLYIFIGVIAIVINYGLNAGISGPSFVLFFMPLMLALSISERKWYPVWLIIHLVLPVGCLVLESIYPDMIRGRYHSPREQYIDIGSSFIIVTLYIYFVTTRIRVYMAEQQAISANKSVQLAASELKLQAFFEGLSDQFFLLDDKMNIVHFNSKAAEQYQKQYGIEPKEGQSITSILLPSYRPNFLEDFKQSMSGVKISHEQKLNFGDWQQLSLEPARDKSGKIVGVTLILKDITERKLNQQRLENKNALLEKIAFIQAHEFRGPLTSVQSLLPLIKEEYSEVDPIQMDMMEDALAKLDKKLKEIIELANDAIHMK</sequence>
<feature type="transmembrane region" description="Helical" evidence="1">
    <location>
        <begin position="60"/>
        <end position="78"/>
    </location>
</feature>
<dbReference type="EMBL" id="WRXO01000004">
    <property type="protein sequence ID" value="MVT42042.1"/>
    <property type="molecule type" value="Genomic_DNA"/>
</dbReference>
<dbReference type="RefSeq" id="WP_157300676.1">
    <property type="nucleotide sequence ID" value="NZ_BAAAZB010000005.1"/>
</dbReference>
<name>A0A6N8JD53_9BACT</name>
<dbReference type="InterPro" id="IPR013656">
    <property type="entry name" value="PAS_4"/>
</dbReference>
<evidence type="ECO:0000313" key="4">
    <source>
        <dbReference type="Proteomes" id="UP000468388"/>
    </source>
</evidence>
<dbReference type="GO" id="GO:0000155">
    <property type="term" value="F:phosphorelay sensor kinase activity"/>
    <property type="evidence" value="ECO:0007669"/>
    <property type="project" value="InterPro"/>
</dbReference>
<dbReference type="OrthoDB" id="741455at2"/>
<dbReference type="InterPro" id="IPR000700">
    <property type="entry name" value="PAS-assoc_C"/>
</dbReference>
<dbReference type="PROSITE" id="PS50113">
    <property type="entry name" value="PAC"/>
    <property type="match status" value="1"/>
</dbReference>
<dbReference type="NCBIfam" id="TIGR00229">
    <property type="entry name" value="sensory_box"/>
    <property type="match status" value="1"/>
</dbReference>
<feature type="transmembrane region" description="Helical" evidence="1">
    <location>
        <begin position="30"/>
        <end position="48"/>
    </location>
</feature>
<dbReference type="AlphaFoldDB" id="A0A6N8JD53"/>
<keyword evidence="1" id="KW-1133">Transmembrane helix</keyword>
<proteinExistence type="predicted"/>
<feature type="transmembrane region" description="Helical" evidence="1">
    <location>
        <begin position="167"/>
        <end position="185"/>
    </location>
</feature>
<evidence type="ECO:0000256" key="1">
    <source>
        <dbReference type="SAM" id="Phobius"/>
    </source>
</evidence>
<feature type="domain" description="PAC" evidence="2">
    <location>
        <begin position="279"/>
        <end position="331"/>
    </location>
</feature>
<organism evidence="3 4">
    <name type="scientific">Chitinophaga oryziterrae</name>
    <dbReference type="NCBI Taxonomy" id="1031224"/>
    <lineage>
        <taxon>Bacteria</taxon>
        <taxon>Pseudomonadati</taxon>
        <taxon>Bacteroidota</taxon>
        <taxon>Chitinophagia</taxon>
        <taxon>Chitinophagales</taxon>
        <taxon>Chitinophagaceae</taxon>
        <taxon>Chitinophaga</taxon>
    </lineage>
</organism>